<dbReference type="Proteomes" id="UP000487649">
    <property type="component" value="Unassembled WGS sequence"/>
</dbReference>
<dbReference type="RefSeq" id="WP_006784287.1">
    <property type="nucleotide sequence ID" value="NZ_CABJBH010000005.1"/>
</dbReference>
<feature type="active site" description="Nucleophile" evidence="4">
    <location>
        <position position="41"/>
    </location>
</feature>
<proteinExistence type="predicted"/>
<dbReference type="Pfam" id="PF01734">
    <property type="entry name" value="Patatin"/>
    <property type="match status" value="1"/>
</dbReference>
<evidence type="ECO:0000256" key="4">
    <source>
        <dbReference type="PROSITE-ProRule" id="PRU01161"/>
    </source>
</evidence>
<dbReference type="Gene3D" id="3.40.1090.10">
    <property type="entry name" value="Cytosolic phospholipase A2 catalytic domain"/>
    <property type="match status" value="2"/>
</dbReference>
<dbReference type="PANTHER" id="PTHR14226">
    <property type="entry name" value="NEUROPATHY TARGET ESTERASE/SWISS CHEESE D.MELANOGASTER"/>
    <property type="match status" value="1"/>
</dbReference>
<evidence type="ECO:0000256" key="3">
    <source>
        <dbReference type="ARBA" id="ARBA00023098"/>
    </source>
</evidence>
<organism evidence="5 6">
    <name type="scientific">Turicibacter sanguinis</name>
    <dbReference type="NCBI Taxonomy" id="154288"/>
    <lineage>
        <taxon>Bacteria</taxon>
        <taxon>Bacillati</taxon>
        <taxon>Bacillota</taxon>
        <taxon>Erysipelotrichia</taxon>
        <taxon>Erysipelotrichales</taxon>
        <taxon>Turicibacteraceae</taxon>
        <taxon>Turicibacter</taxon>
    </lineage>
</organism>
<feature type="short sequence motif" description="GXSXG" evidence="4">
    <location>
        <begin position="39"/>
        <end position="43"/>
    </location>
</feature>
<dbReference type="GeneID" id="60057301"/>
<dbReference type="PROSITE" id="PS51635">
    <property type="entry name" value="PNPLA"/>
    <property type="match status" value="1"/>
</dbReference>
<evidence type="ECO:0000313" key="6">
    <source>
        <dbReference type="Proteomes" id="UP000487649"/>
    </source>
</evidence>
<sequence length="286" mass="32170">MKNIGLVLCGGGAKGAYQVGVFKVLEELEIANEIKMISGSSIGALNGALYLMYSADEIDQIWQQCNWTAIFGVSKENIKKVNQIVHRVNTRQMSPFFGAINMVGVANQTGLPLQRKGFEKVLRQYLKPSIIQKQSIDLIVSCGKVNSKQLAYFNLNHQSPKKMQDILFATTAVPMLYNPVYIDNSYYCDPMKYERAPLAPLLKSDCETIIIVYLNRGQCLGRKEINGKRLIEIAPSRDLGTGIYGSFDFRKSVIENSIELGGNDAYRILYNVLKENPRPPRYLKKK</sequence>
<dbReference type="OrthoDB" id="9770965at2"/>
<reference evidence="5 6" key="1">
    <citation type="journal article" date="2019" name="Nat. Med.">
        <title>A library of human gut bacterial isolates paired with longitudinal multiomics data enables mechanistic microbiome research.</title>
        <authorList>
            <person name="Poyet M."/>
            <person name="Groussin M."/>
            <person name="Gibbons S.M."/>
            <person name="Avila-Pacheco J."/>
            <person name="Jiang X."/>
            <person name="Kearney S.M."/>
            <person name="Perrotta A.R."/>
            <person name="Berdy B."/>
            <person name="Zhao S."/>
            <person name="Lieberman T.D."/>
            <person name="Swanson P.K."/>
            <person name="Smith M."/>
            <person name="Roesemann S."/>
            <person name="Alexander J.E."/>
            <person name="Rich S.A."/>
            <person name="Livny J."/>
            <person name="Vlamakis H."/>
            <person name="Clish C."/>
            <person name="Bullock K."/>
            <person name="Deik A."/>
            <person name="Scott J."/>
            <person name="Pierce K.A."/>
            <person name="Xavier R.J."/>
            <person name="Alm E.J."/>
        </authorList>
    </citation>
    <scope>NUCLEOTIDE SEQUENCE [LARGE SCALE GENOMIC DNA]</scope>
    <source>
        <strain evidence="5 6">BIOML-A198</strain>
    </source>
</reference>
<dbReference type="GO" id="GO:0016042">
    <property type="term" value="P:lipid catabolic process"/>
    <property type="evidence" value="ECO:0007669"/>
    <property type="project" value="UniProtKB-UniRule"/>
</dbReference>
<evidence type="ECO:0000256" key="1">
    <source>
        <dbReference type="ARBA" id="ARBA00022801"/>
    </source>
</evidence>
<accession>A0A173QUL5</accession>
<evidence type="ECO:0000313" key="5">
    <source>
        <dbReference type="EMBL" id="MTK21271.1"/>
    </source>
</evidence>
<evidence type="ECO:0000256" key="2">
    <source>
        <dbReference type="ARBA" id="ARBA00022963"/>
    </source>
</evidence>
<dbReference type="InterPro" id="IPR002641">
    <property type="entry name" value="PNPLA_dom"/>
</dbReference>
<gene>
    <name evidence="5" type="ORF">GMA92_07545</name>
</gene>
<dbReference type="PANTHER" id="PTHR14226:SF57">
    <property type="entry name" value="BLR7027 PROTEIN"/>
    <property type="match status" value="1"/>
</dbReference>
<keyword evidence="1 4" id="KW-0378">Hydrolase</keyword>
<dbReference type="InterPro" id="IPR016035">
    <property type="entry name" value="Acyl_Trfase/lysoPLipase"/>
</dbReference>
<keyword evidence="3 4" id="KW-0443">Lipid metabolism</keyword>
<name>A0A173QUL5_9FIRM</name>
<feature type="short sequence motif" description="GXGXXG" evidence="4">
    <location>
        <begin position="10"/>
        <end position="15"/>
    </location>
</feature>
<protein>
    <submittedName>
        <fullName evidence="5">Phospholipase</fullName>
    </submittedName>
</protein>
<comment type="caution">
    <text evidence="4">Lacks conserved residue(s) required for the propagation of feature annotation.</text>
</comment>
<keyword evidence="2 4" id="KW-0442">Lipid degradation</keyword>
<dbReference type="SUPFAM" id="SSF52151">
    <property type="entry name" value="FabD/lysophospholipase-like"/>
    <property type="match status" value="1"/>
</dbReference>
<dbReference type="AlphaFoldDB" id="A0A173QUL5"/>
<dbReference type="GO" id="GO:0016787">
    <property type="term" value="F:hydrolase activity"/>
    <property type="evidence" value="ECO:0007669"/>
    <property type="project" value="UniProtKB-UniRule"/>
</dbReference>
<comment type="caution">
    <text evidence="5">The sequence shown here is derived from an EMBL/GenBank/DDBJ whole genome shotgun (WGS) entry which is preliminary data.</text>
</comment>
<dbReference type="EMBL" id="WMQE01000014">
    <property type="protein sequence ID" value="MTK21271.1"/>
    <property type="molecule type" value="Genomic_DNA"/>
</dbReference>
<feature type="active site" description="Proton acceptor" evidence="4">
    <location>
        <position position="189"/>
    </location>
</feature>
<dbReference type="InterPro" id="IPR050301">
    <property type="entry name" value="NTE"/>
</dbReference>